<organism evidence="2 3">
    <name type="scientific">Ganoderma sinense ZZ0214-1</name>
    <dbReference type="NCBI Taxonomy" id="1077348"/>
    <lineage>
        <taxon>Eukaryota</taxon>
        <taxon>Fungi</taxon>
        <taxon>Dikarya</taxon>
        <taxon>Basidiomycota</taxon>
        <taxon>Agaricomycotina</taxon>
        <taxon>Agaricomycetes</taxon>
        <taxon>Polyporales</taxon>
        <taxon>Polyporaceae</taxon>
        <taxon>Ganoderma</taxon>
    </lineage>
</organism>
<evidence type="ECO:0000313" key="2">
    <source>
        <dbReference type="EMBL" id="PIL24707.1"/>
    </source>
</evidence>
<dbReference type="EMBL" id="AYKW01000056">
    <property type="protein sequence ID" value="PIL24707.1"/>
    <property type="molecule type" value="Genomic_DNA"/>
</dbReference>
<name>A0A2G8RT68_9APHY</name>
<keyword evidence="3" id="KW-1185">Reference proteome</keyword>
<gene>
    <name evidence="2" type="ORF">GSI_12593</name>
</gene>
<sequence>MISMSSESYPITKFAAVIDVQYASSNESDTVPYFARGGVLLSELDPGEFALVITGHSYSATIVSVAINERWKIASDSDRQEVRFSPWGPGEQLHGQTWLYLRFKKALVYSDFNRVLWNMFWLVQSKAQILQARLKDIGYAQPSNFTKYCRQYLGDDYFDQLPESESESENEEDSFSDNPSQPDLSDDDEGLDSPAAHSASSVGESDSEATAVEGY</sequence>
<dbReference type="OrthoDB" id="2753628at2759"/>
<feature type="region of interest" description="Disordered" evidence="1">
    <location>
        <begin position="162"/>
        <end position="215"/>
    </location>
</feature>
<comment type="caution">
    <text evidence="2">The sequence shown here is derived from an EMBL/GenBank/DDBJ whole genome shotgun (WGS) entry which is preliminary data.</text>
</comment>
<dbReference type="AlphaFoldDB" id="A0A2G8RT68"/>
<proteinExistence type="predicted"/>
<dbReference type="Proteomes" id="UP000230002">
    <property type="component" value="Unassembled WGS sequence"/>
</dbReference>
<feature type="compositionally biased region" description="Acidic residues" evidence="1">
    <location>
        <begin position="162"/>
        <end position="175"/>
    </location>
</feature>
<protein>
    <submittedName>
        <fullName evidence="2">Uncharacterized protein</fullName>
    </submittedName>
</protein>
<evidence type="ECO:0000313" key="3">
    <source>
        <dbReference type="Proteomes" id="UP000230002"/>
    </source>
</evidence>
<evidence type="ECO:0000256" key="1">
    <source>
        <dbReference type="SAM" id="MobiDB-lite"/>
    </source>
</evidence>
<accession>A0A2G8RT68</accession>
<reference evidence="2 3" key="1">
    <citation type="journal article" date="2015" name="Sci. Rep.">
        <title>Chromosome-level genome map provides insights into diverse defense mechanisms in the medicinal fungus Ganoderma sinense.</title>
        <authorList>
            <person name="Zhu Y."/>
            <person name="Xu J."/>
            <person name="Sun C."/>
            <person name="Zhou S."/>
            <person name="Xu H."/>
            <person name="Nelson D.R."/>
            <person name="Qian J."/>
            <person name="Song J."/>
            <person name="Luo H."/>
            <person name="Xiang L."/>
            <person name="Li Y."/>
            <person name="Xu Z."/>
            <person name="Ji A."/>
            <person name="Wang L."/>
            <person name="Lu S."/>
            <person name="Hayward A."/>
            <person name="Sun W."/>
            <person name="Li X."/>
            <person name="Schwartz D.C."/>
            <person name="Wang Y."/>
            <person name="Chen S."/>
        </authorList>
    </citation>
    <scope>NUCLEOTIDE SEQUENCE [LARGE SCALE GENOMIC DNA]</scope>
    <source>
        <strain evidence="2 3">ZZ0214-1</strain>
    </source>
</reference>